<keyword evidence="1" id="KW-1133">Transmembrane helix</keyword>
<accession>A0ABY6USD0</accession>
<evidence type="ECO:0000256" key="1">
    <source>
        <dbReference type="SAM" id="Phobius"/>
    </source>
</evidence>
<gene>
    <name evidence="2" type="ORF">CLO192961_LOCUS378799</name>
</gene>
<keyword evidence="1" id="KW-0812">Transmembrane</keyword>
<evidence type="ECO:0000313" key="3">
    <source>
        <dbReference type="Proteomes" id="UP000766486"/>
    </source>
</evidence>
<comment type="caution">
    <text evidence="2">The sequence shown here is derived from an EMBL/GenBank/DDBJ whole genome shotgun (WGS) entry which is preliminary data.</text>
</comment>
<protein>
    <recommendedName>
        <fullName evidence="4">Copper transporter</fullName>
    </recommendedName>
</protein>
<evidence type="ECO:0000313" key="2">
    <source>
        <dbReference type="EMBL" id="VUC34286.1"/>
    </source>
</evidence>
<sequence length="75" mass="8589">MIGNMKLQNTKFDFDFSSEDKILNAVWVGILGLEVLMILGVAIQSIWKRLAHKQPNLYQAELAAAQYHRKMLLQS</sequence>
<name>A0ABY6USD0_BIOOC</name>
<reference evidence="2 3" key="1">
    <citation type="submission" date="2019-06" db="EMBL/GenBank/DDBJ databases">
        <authorList>
            <person name="Broberg M."/>
        </authorList>
    </citation>
    <scope>NUCLEOTIDE SEQUENCE [LARGE SCALE GENOMIC DNA]</scope>
</reference>
<keyword evidence="3" id="KW-1185">Reference proteome</keyword>
<organism evidence="2 3">
    <name type="scientific">Bionectria ochroleuca</name>
    <name type="common">Gliocladium roseum</name>
    <dbReference type="NCBI Taxonomy" id="29856"/>
    <lineage>
        <taxon>Eukaryota</taxon>
        <taxon>Fungi</taxon>
        <taxon>Dikarya</taxon>
        <taxon>Ascomycota</taxon>
        <taxon>Pezizomycotina</taxon>
        <taxon>Sordariomycetes</taxon>
        <taxon>Hypocreomycetidae</taxon>
        <taxon>Hypocreales</taxon>
        <taxon>Bionectriaceae</taxon>
        <taxon>Clonostachys</taxon>
    </lineage>
</organism>
<evidence type="ECO:0008006" key="4">
    <source>
        <dbReference type="Google" id="ProtNLM"/>
    </source>
</evidence>
<keyword evidence="1" id="KW-0472">Membrane</keyword>
<feature type="transmembrane region" description="Helical" evidence="1">
    <location>
        <begin position="22"/>
        <end position="43"/>
    </location>
</feature>
<proteinExistence type="predicted"/>
<dbReference type="EMBL" id="CABFNS010000881">
    <property type="protein sequence ID" value="VUC34286.1"/>
    <property type="molecule type" value="Genomic_DNA"/>
</dbReference>
<dbReference type="Proteomes" id="UP000766486">
    <property type="component" value="Unassembled WGS sequence"/>
</dbReference>